<organism evidence="1 2">
    <name type="scientific">Aquisphaera giovannonii</name>
    <dbReference type="NCBI Taxonomy" id="406548"/>
    <lineage>
        <taxon>Bacteria</taxon>
        <taxon>Pseudomonadati</taxon>
        <taxon>Planctomycetota</taxon>
        <taxon>Planctomycetia</taxon>
        <taxon>Isosphaerales</taxon>
        <taxon>Isosphaeraceae</taxon>
        <taxon>Aquisphaera</taxon>
    </lineage>
</organism>
<proteinExistence type="predicted"/>
<dbReference type="AlphaFoldDB" id="A0A5B9VZV3"/>
<evidence type="ECO:0000313" key="1">
    <source>
        <dbReference type="EMBL" id="QEH33507.1"/>
    </source>
</evidence>
<reference evidence="1 2" key="1">
    <citation type="submission" date="2019-08" db="EMBL/GenBank/DDBJ databases">
        <title>Deep-cultivation of Planctomycetes and their phenomic and genomic characterization uncovers novel biology.</title>
        <authorList>
            <person name="Wiegand S."/>
            <person name="Jogler M."/>
            <person name="Boedeker C."/>
            <person name="Pinto D."/>
            <person name="Vollmers J."/>
            <person name="Rivas-Marin E."/>
            <person name="Kohn T."/>
            <person name="Peeters S.H."/>
            <person name="Heuer A."/>
            <person name="Rast P."/>
            <person name="Oberbeckmann S."/>
            <person name="Bunk B."/>
            <person name="Jeske O."/>
            <person name="Meyerdierks A."/>
            <person name="Storesund J.E."/>
            <person name="Kallscheuer N."/>
            <person name="Luecker S."/>
            <person name="Lage O.M."/>
            <person name="Pohl T."/>
            <person name="Merkel B.J."/>
            <person name="Hornburger P."/>
            <person name="Mueller R.-W."/>
            <person name="Bruemmer F."/>
            <person name="Labrenz M."/>
            <person name="Spormann A.M."/>
            <person name="Op den Camp H."/>
            <person name="Overmann J."/>
            <person name="Amann R."/>
            <person name="Jetten M.S.M."/>
            <person name="Mascher T."/>
            <person name="Medema M.H."/>
            <person name="Devos D.P."/>
            <person name="Kaster A.-K."/>
            <person name="Ovreas L."/>
            <person name="Rohde M."/>
            <person name="Galperin M.Y."/>
            <person name="Jogler C."/>
        </authorList>
    </citation>
    <scope>NUCLEOTIDE SEQUENCE [LARGE SCALE GENOMIC DNA]</scope>
    <source>
        <strain evidence="1 2">OJF2</strain>
    </source>
</reference>
<dbReference type="KEGG" id="agv:OJF2_20090"/>
<dbReference type="Gene3D" id="2.70.98.70">
    <property type="match status" value="1"/>
</dbReference>
<evidence type="ECO:0000313" key="2">
    <source>
        <dbReference type="Proteomes" id="UP000324233"/>
    </source>
</evidence>
<dbReference type="RefSeq" id="WP_148593429.1">
    <property type="nucleotide sequence ID" value="NZ_CP042997.1"/>
</dbReference>
<evidence type="ECO:0008006" key="3">
    <source>
        <dbReference type="Google" id="ProtNLM"/>
    </source>
</evidence>
<dbReference type="EMBL" id="CP042997">
    <property type="protein sequence ID" value="QEH33507.1"/>
    <property type="molecule type" value="Genomic_DNA"/>
</dbReference>
<protein>
    <recommendedName>
        <fullName evidence="3">Heparinase II/III-like protein</fullName>
    </recommendedName>
</protein>
<sequence>MRGEGSRRCGFTPRLRRLGILALAVAAGGGSLCDGRVARAGEAGRGDAAVLAGFELPAQWRATFWKGAGAQALLKLSPRELADLVPVQAGLRFCRCPACGAAERDEPLAWSIEQPKVVKCRFCRAVLPNEKYPSKGDKKEPPEEVVEVVPGVAHHYPYHPVEDALARYADERIYIDARRDYEARKFLARSALYAAVEYRSQPAARRDARLATTACVVMLRFAQVYPHYATHVDQPDRAKILQPARLRPPLASNYEMARWEWNGSLEVPANLLVARCLLRGDPAWARAGELLGEKAPEESVDRNLFLAAAETSRQQPDQVSVQALNVYRGMLAVGRVTGDESLVADAMARLDGFARRGFYHDGFWRDGELAAHARILSELDGWLPGLLGQGPGEGPVRLAGNTRAAPVAAPPIFELARKVRGMLGPPAKVDAVEKASWPSRPAPRSNRRPVLLGGVGRARLAIGGGDDAMDAELLGMDSYGGPHFQRLALRLSIAGRPVLGDLDDSEADVRGWRLATASHNAVIVDRLNQREQPKAAVQPAGGSRFLFFAADPDFQVACAEDQQAYPLSTTRYRHTLIASAGATSRYVVSVFEVLGGTEHDQIYHSASGQPARWALPEPLARPPASLLPSSITFLPSARPEDGRWFVQAYGEFRPVAQASLARPAIAELVPTGNADEGGPALGLRLHVLGDLPLTAIAASSPEPPRRGSPPDSAAAPARASLILRRRAEEGGRLGSVFVTLFEPTAGAVPRLVRVGRVASDPELVILFIETSDGPEHLIVNLSPGNIRKTILTGGRHVSFDGLALRIRGDSVVLAGGTFAEASGRLVSQPSLRGTVAGSVSKPSSKGLGWFVTPTRMAADPALAGRALIIEHGDGSSHSWTLSSVEPTAKGTRLHVLEEPGFSLESDGAPARFHQFPQVDAPGPHRFRIALMTR</sequence>
<dbReference type="Gene3D" id="1.50.10.100">
    <property type="entry name" value="Chondroitin AC/alginate lyase"/>
    <property type="match status" value="1"/>
</dbReference>
<accession>A0A5B9VZV3</accession>
<keyword evidence="2" id="KW-1185">Reference proteome</keyword>
<dbReference type="OrthoDB" id="227957at2"/>
<dbReference type="InterPro" id="IPR008929">
    <property type="entry name" value="Chondroitin_lyas"/>
</dbReference>
<name>A0A5B9VZV3_9BACT</name>
<dbReference type="Proteomes" id="UP000324233">
    <property type="component" value="Chromosome"/>
</dbReference>
<gene>
    <name evidence="1" type="ORF">OJF2_20090</name>
</gene>